<evidence type="ECO:0000256" key="4">
    <source>
        <dbReference type="ARBA" id="ARBA00022741"/>
    </source>
</evidence>
<sequence>MALTTIFSFNLTFQIPTSNNTMTATTSAICRTVMVFSAVGNQDERMDADDLFRKLTCGAKFNFKKYASDAQKLKGLKQTYFPVSPAINIKREPNEDAHQLEDGTVKSEANDSDNDLTLLGSIKAPNTGRKVEKRKKIHTKELLKKKQAAQQEEQISRLRKQHRISVVGRNVPPPIDSFEKIQDEFSLGPALVQNLQTSGYTHPTPIQMQAVPIMLQGRQILACAPTGSGKTAAFLVPVIHHLAGPRKLGFRAVIVSPTRELASQTYRECVRLSEGSGLRSHIISKTSQAVNKFGPHSSKKFDILVTTPNRLVYLLQQDPPVLSLNNVEWLIVDESDKLFEAGPKGFRDQLAVIYKACDSNSVKRAMFSATHTIHVAQWARKNLRGLISVTVGHRNAASDNVDQQLIFVGSEAGKMVALRELVQKGLTPPVLIFVQTKERAKELFSELIYDGINVDVIHADRTQLQRDNVVRSFRGGQVWVLICTELMGRGIDFKGVSLVINYDFPPSAISYIHRIGKTGRAGRPGKAITFFTEDDTVSLRSIAHVLRESGCEVPDYMLTMKKASKRARRKLESRAPDRESISTVPAYQIEKVKKLRSSRTRPDRSVTADGIYQNAHFMHAITSHVGNTVQVLTLNGSVFEGVFRTFSSSFEVVLEMAHKVDQANPAKISVDTVVEKLIFKPGDIITIEARDVDLEYATRDTFKTDTAISRFNGQVPEKKLEPWEGPGCNGDDGYELESSNANGWNVEEMFKKNEQVYGVQSSFQPSLEGYTLQLQKKDTKDYKEAEAKAAKIASEIEANPSYKARIDIENGDEEDAFAAVVRPSEPQGAGLAAGSGGSVEGGKYVPPAKRKNPQTGKLVRSTPPPSSQPQQQATSPQQTQAPQPQSLPQQQPAPQIPQQQPQQQPPPPARAGGGAYLHPPPFQSPSNAPTPVVSLNQPPPVSHIHGPGYAPVPPQQQPPLPQREPNKINGTDSKRPPQQIRAGPRGPFPVSEPPRYALDQTQQGPLPPRVDPKLSHHATGGHPPAPFPSSGGAAPSSTPAQVLPSPAPVVAGAPSVAATLVATPAVVPVQQPQSAVDSMTAMKVVPPPEQPAVVQQVPSVSTNSAPISRKLQQTSKGRDEQQAELKKFGQDFKLSTVETGDVGASDCKKQGQVQSPEEGVVSKDQQGGEPGGSPVDKVASALKKSTLNPNAKEFVYNPNAKPFTPRSPSTPTPSRPHTPQTPQYCAAPPGAAAGMPATAMVMPTYVVAATNQPAAFTPQNQNNRFRKVQMPMPHRPDIASQMQVAAATGQPLLAPAPIPAQFALPYPHQGHLPHQTQYQHVSIVHKQLAVGPVLEICSLTHWHQK</sequence>
<dbReference type="InterPro" id="IPR044764">
    <property type="entry name" value="DDX52/Rok1_DEADc"/>
</dbReference>
<dbReference type="Gene3D" id="3.40.50.300">
    <property type="entry name" value="P-loop containing nucleotide triphosphate hydrolases"/>
    <property type="match status" value="2"/>
</dbReference>
<dbReference type="InterPro" id="IPR001650">
    <property type="entry name" value="Helicase_C-like"/>
</dbReference>
<feature type="compositionally biased region" description="Low complexity" evidence="14">
    <location>
        <begin position="868"/>
        <end position="902"/>
    </location>
</feature>
<dbReference type="GO" id="GO:0016787">
    <property type="term" value="F:hydrolase activity"/>
    <property type="evidence" value="ECO:0007669"/>
    <property type="project" value="UniProtKB-KW"/>
</dbReference>
<feature type="compositionally biased region" description="Pro residues" evidence="14">
    <location>
        <begin position="950"/>
        <end position="962"/>
    </location>
</feature>
<dbReference type="CDD" id="cd17957">
    <property type="entry name" value="DEADc_DDX52"/>
    <property type="match status" value="1"/>
</dbReference>
<dbReference type="SMART" id="SM00490">
    <property type="entry name" value="HELICc"/>
    <property type="match status" value="1"/>
</dbReference>
<dbReference type="InParanoid" id="A0A6L2P9Q7"/>
<reference evidence="19" key="1">
    <citation type="submission" date="2020-01" db="EMBL/GenBank/DDBJ databases">
        <title>Draft genome sequence of the Termite Coptotermes fromosanus.</title>
        <authorList>
            <person name="Itakura S."/>
            <person name="Yosikawa Y."/>
            <person name="Umezawa K."/>
        </authorList>
    </citation>
    <scope>NUCLEOTIDE SEQUENCE [LARGE SCALE GENOMIC DNA]</scope>
</reference>
<evidence type="ECO:0000313" key="19">
    <source>
        <dbReference type="Proteomes" id="UP000502823"/>
    </source>
</evidence>
<comment type="similarity">
    <text evidence="10">Belongs to the DEAD box helicase family. DDX52/ROK1 subfamily.</text>
</comment>
<protein>
    <recommendedName>
        <fullName evidence="11">Probable ATP-dependent RNA helicase DDX52</fullName>
        <ecNumber evidence="3">3.6.4.13</ecNumber>
    </recommendedName>
</protein>
<feature type="region of interest" description="Disordered" evidence="14">
    <location>
        <begin position="1189"/>
        <end position="1225"/>
    </location>
</feature>
<dbReference type="GO" id="GO:0003724">
    <property type="term" value="F:RNA helicase activity"/>
    <property type="evidence" value="ECO:0007669"/>
    <property type="project" value="UniProtKB-EC"/>
</dbReference>
<dbReference type="Pfam" id="PF14438">
    <property type="entry name" value="SM-ATX"/>
    <property type="match status" value="1"/>
</dbReference>
<dbReference type="CDD" id="cd18787">
    <property type="entry name" value="SF2_C_DEAD"/>
    <property type="match status" value="1"/>
</dbReference>
<name>A0A6L2P9Q7_COPFO</name>
<keyword evidence="19" id="KW-1185">Reference proteome</keyword>
<keyword evidence="4" id="KW-0547">Nucleotide-binding</keyword>
<dbReference type="FunCoup" id="A0A6L2P9Q7">
    <property type="interactions" value="1378"/>
</dbReference>
<evidence type="ECO:0000256" key="1">
    <source>
        <dbReference type="ARBA" id="ARBA00004604"/>
    </source>
</evidence>
<gene>
    <name evidence="18" type="ORF">Cfor_02094</name>
</gene>
<dbReference type="SMART" id="SM01272">
    <property type="entry name" value="LsmAD"/>
    <property type="match status" value="1"/>
</dbReference>
<evidence type="ECO:0000256" key="10">
    <source>
        <dbReference type="ARBA" id="ARBA00024355"/>
    </source>
</evidence>
<keyword evidence="8" id="KW-0694">RNA-binding</keyword>
<feature type="compositionally biased region" description="Basic and acidic residues" evidence="14">
    <location>
        <begin position="1116"/>
        <end position="1130"/>
    </location>
</feature>
<dbReference type="InterPro" id="IPR009818">
    <property type="entry name" value="PAM2_motif"/>
</dbReference>
<dbReference type="InterPro" id="IPR014014">
    <property type="entry name" value="RNA_helicase_DEAD_Q_motif"/>
</dbReference>
<dbReference type="InterPro" id="IPR009604">
    <property type="entry name" value="LsmAD_domain"/>
</dbReference>
<evidence type="ECO:0000259" key="15">
    <source>
        <dbReference type="PROSITE" id="PS51192"/>
    </source>
</evidence>
<dbReference type="GO" id="GO:0030490">
    <property type="term" value="P:maturation of SSU-rRNA"/>
    <property type="evidence" value="ECO:0007669"/>
    <property type="project" value="InterPro"/>
</dbReference>
<evidence type="ECO:0000259" key="16">
    <source>
        <dbReference type="PROSITE" id="PS51194"/>
    </source>
</evidence>
<dbReference type="GO" id="GO:0005829">
    <property type="term" value="C:cytosol"/>
    <property type="evidence" value="ECO:0007669"/>
    <property type="project" value="TreeGrafter"/>
</dbReference>
<dbReference type="InterPro" id="IPR025852">
    <property type="entry name" value="SM_dom_ATX"/>
</dbReference>
<evidence type="ECO:0000256" key="8">
    <source>
        <dbReference type="ARBA" id="ARBA00022884"/>
    </source>
</evidence>
<dbReference type="GO" id="GO:0005730">
    <property type="term" value="C:nucleolus"/>
    <property type="evidence" value="ECO:0007669"/>
    <property type="project" value="UniProtKB-SubCell"/>
</dbReference>
<dbReference type="Pfam" id="PF00271">
    <property type="entry name" value="Helicase_C"/>
    <property type="match status" value="1"/>
</dbReference>
<feature type="region of interest" description="Disordered" evidence="14">
    <location>
        <begin position="104"/>
        <end position="135"/>
    </location>
</feature>
<dbReference type="FunFam" id="3.40.50.300:FF:000759">
    <property type="entry name" value="probable ATP-dependent RNA helicase DDX52"/>
    <property type="match status" value="1"/>
</dbReference>
<dbReference type="InterPro" id="IPR011545">
    <property type="entry name" value="DEAD/DEAH_box_helicase_dom"/>
</dbReference>
<dbReference type="PROSITE" id="PS51192">
    <property type="entry name" value="HELICASE_ATP_BIND_1"/>
    <property type="match status" value="1"/>
</dbReference>
<dbReference type="PROSITE" id="PS51195">
    <property type="entry name" value="Q_MOTIF"/>
    <property type="match status" value="1"/>
</dbReference>
<dbReference type="EMBL" id="BLKM01000110">
    <property type="protein sequence ID" value="GFG29064.1"/>
    <property type="molecule type" value="Genomic_DNA"/>
</dbReference>
<evidence type="ECO:0000256" key="7">
    <source>
        <dbReference type="ARBA" id="ARBA00022840"/>
    </source>
</evidence>
<feature type="compositionally biased region" description="Gly residues" evidence="14">
    <location>
        <begin position="831"/>
        <end position="840"/>
    </location>
</feature>
<feature type="domain" description="Helicase C-terminal" evidence="16">
    <location>
        <begin position="400"/>
        <end position="561"/>
    </location>
</feature>
<evidence type="ECO:0000256" key="2">
    <source>
        <dbReference type="ARBA" id="ARBA00007503"/>
    </source>
</evidence>
<dbReference type="SMART" id="SM00487">
    <property type="entry name" value="DEXDc"/>
    <property type="match status" value="1"/>
</dbReference>
<dbReference type="Pfam" id="PF06741">
    <property type="entry name" value="LsmAD"/>
    <property type="match status" value="1"/>
</dbReference>
<accession>A0A6L2P9Q7</accession>
<keyword evidence="6" id="KW-0347">Helicase</keyword>
<proteinExistence type="inferred from homology"/>
<feature type="compositionally biased region" description="Low complexity" evidence="14">
    <location>
        <begin position="1028"/>
        <end position="1047"/>
    </location>
</feature>
<evidence type="ECO:0000256" key="14">
    <source>
        <dbReference type="SAM" id="MobiDB-lite"/>
    </source>
</evidence>
<dbReference type="InterPro" id="IPR027417">
    <property type="entry name" value="P-loop_NTPase"/>
</dbReference>
<keyword evidence="9" id="KW-0539">Nucleus</keyword>
<feature type="compositionally biased region" description="Polar residues" evidence="14">
    <location>
        <begin position="924"/>
        <end position="936"/>
    </location>
</feature>
<dbReference type="EC" id="3.6.4.13" evidence="3"/>
<feature type="region of interest" description="Disordered" evidence="14">
    <location>
        <begin position="1097"/>
        <end position="1177"/>
    </location>
</feature>
<evidence type="ECO:0000256" key="11">
    <source>
        <dbReference type="ARBA" id="ARBA00044533"/>
    </source>
</evidence>
<dbReference type="PROSITE" id="PS51194">
    <property type="entry name" value="HELICASE_CTER"/>
    <property type="match status" value="1"/>
</dbReference>
<comment type="subcellular location">
    <subcellularLocation>
        <location evidence="1">Nucleus</location>
        <location evidence="1">Nucleolus</location>
    </subcellularLocation>
</comment>
<dbReference type="InterPro" id="IPR014001">
    <property type="entry name" value="Helicase_ATP-bd"/>
</dbReference>
<evidence type="ECO:0000256" key="9">
    <source>
        <dbReference type="ARBA" id="ARBA00023242"/>
    </source>
</evidence>
<dbReference type="InterPro" id="IPR050079">
    <property type="entry name" value="DEAD_box_RNA_helicase"/>
</dbReference>
<evidence type="ECO:0000256" key="12">
    <source>
        <dbReference type="ARBA" id="ARBA00047984"/>
    </source>
</evidence>
<keyword evidence="7" id="KW-0067">ATP-binding</keyword>
<comment type="caution">
    <text evidence="18">The sequence shown here is derived from an EMBL/GenBank/DDBJ whole genome shotgun (WGS) entry which is preliminary data.</text>
</comment>
<evidence type="ECO:0000256" key="13">
    <source>
        <dbReference type="PROSITE-ProRule" id="PRU00552"/>
    </source>
</evidence>
<evidence type="ECO:0000256" key="5">
    <source>
        <dbReference type="ARBA" id="ARBA00022801"/>
    </source>
</evidence>
<evidence type="ECO:0000256" key="6">
    <source>
        <dbReference type="ARBA" id="ARBA00022806"/>
    </source>
</evidence>
<dbReference type="SUPFAM" id="SSF52540">
    <property type="entry name" value="P-loop containing nucleoside triphosphate hydrolases"/>
    <property type="match status" value="1"/>
</dbReference>
<dbReference type="OrthoDB" id="360161at2759"/>
<dbReference type="PANTHER" id="PTHR47959:SF15">
    <property type="entry name" value="RNA HELICASE"/>
    <property type="match status" value="1"/>
</dbReference>
<feature type="compositionally biased region" description="Polar residues" evidence="14">
    <location>
        <begin position="1099"/>
        <end position="1115"/>
    </location>
</feature>
<dbReference type="PANTHER" id="PTHR47959">
    <property type="entry name" value="ATP-DEPENDENT RNA HELICASE RHLE-RELATED"/>
    <property type="match status" value="1"/>
</dbReference>
<feature type="region of interest" description="Disordered" evidence="14">
    <location>
        <begin position="825"/>
        <end position="1047"/>
    </location>
</feature>
<organism evidence="18 19">
    <name type="scientific">Coptotermes formosanus</name>
    <name type="common">Formosan subterranean termite</name>
    <dbReference type="NCBI Taxonomy" id="36987"/>
    <lineage>
        <taxon>Eukaryota</taxon>
        <taxon>Metazoa</taxon>
        <taxon>Ecdysozoa</taxon>
        <taxon>Arthropoda</taxon>
        <taxon>Hexapoda</taxon>
        <taxon>Insecta</taxon>
        <taxon>Pterygota</taxon>
        <taxon>Neoptera</taxon>
        <taxon>Polyneoptera</taxon>
        <taxon>Dictyoptera</taxon>
        <taxon>Blattodea</taxon>
        <taxon>Blattoidea</taxon>
        <taxon>Termitoidae</taxon>
        <taxon>Rhinotermitidae</taxon>
        <taxon>Coptotermes</taxon>
    </lineage>
</organism>
<feature type="domain" description="DEAD-box RNA helicase Q" evidence="17">
    <location>
        <begin position="180"/>
        <end position="208"/>
    </location>
</feature>
<dbReference type="Pfam" id="PF00270">
    <property type="entry name" value="DEAD"/>
    <property type="match status" value="1"/>
</dbReference>
<evidence type="ECO:0000256" key="3">
    <source>
        <dbReference type="ARBA" id="ARBA00012552"/>
    </source>
</evidence>
<evidence type="ECO:0000313" key="18">
    <source>
        <dbReference type="EMBL" id="GFG29064.1"/>
    </source>
</evidence>
<feature type="domain" description="Helicase ATP-binding" evidence="15">
    <location>
        <begin position="211"/>
        <end position="389"/>
    </location>
</feature>
<comment type="catalytic activity">
    <reaction evidence="12">
        <text>ATP + H2O = ADP + phosphate + H(+)</text>
        <dbReference type="Rhea" id="RHEA:13065"/>
        <dbReference type="ChEBI" id="CHEBI:15377"/>
        <dbReference type="ChEBI" id="CHEBI:15378"/>
        <dbReference type="ChEBI" id="CHEBI:30616"/>
        <dbReference type="ChEBI" id="CHEBI:43474"/>
        <dbReference type="ChEBI" id="CHEBI:456216"/>
        <dbReference type="EC" id="3.6.4.13"/>
    </reaction>
</comment>
<comment type="similarity">
    <text evidence="2">Belongs to the ataxin-2 family.</text>
</comment>
<dbReference type="GO" id="GO:0003723">
    <property type="term" value="F:RNA binding"/>
    <property type="evidence" value="ECO:0007669"/>
    <property type="project" value="UniProtKB-KW"/>
</dbReference>
<feature type="short sequence motif" description="Q motif" evidence="13">
    <location>
        <begin position="180"/>
        <end position="208"/>
    </location>
</feature>
<dbReference type="GO" id="GO:0005524">
    <property type="term" value="F:ATP binding"/>
    <property type="evidence" value="ECO:0007669"/>
    <property type="project" value="UniProtKB-KW"/>
</dbReference>
<dbReference type="Proteomes" id="UP000502823">
    <property type="component" value="Unassembled WGS sequence"/>
</dbReference>
<evidence type="ECO:0000259" key="17">
    <source>
        <dbReference type="PROSITE" id="PS51195"/>
    </source>
</evidence>
<dbReference type="Pfam" id="PF07145">
    <property type="entry name" value="PAM2"/>
    <property type="match status" value="1"/>
</dbReference>
<keyword evidence="5" id="KW-0378">Hydrolase</keyword>